<protein>
    <recommendedName>
        <fullName evidence="4 12">Heme exporter protein D</fullName>
    </recommendedName>
</protein>
<evidence type="ECO:0000256" key="10">
    <source>
        <dbReference type="ARBA" id="ARBA00022989"/>
    </source>
</evidence>
<keyword evidence="9 12" id="KW-0201">Cytochrome c-type biogenesis</keyword>
<proteinExistence type="inferred from homology"/>
<evidence type="ECO:0000256" key="12">
    <source>
        <dbReference type="RuleBase" id="RU363101"/>
    </source>
</evidence>
<evidence type="ECO:0000256" key="5">
    <source>
        <dbReference type="ARBA" id="ARBA00022448"/>
    </source>
</evidence>
<evidence type="ECO:0000256" key="1">
    <source>
        <dbReference type="ARBA" id="ARBA00002442"/>
    </source>
</evidence>
<dbReference type="GO" id="GO:0015886">
    <property type="term" value="P:heme transport"/>
    <property type="evidence" value="ECO:0007669"/>
    <property type="project" value="InterPro"/>
</dbReference>
<comment type="subcellular location">
    <subcellularLocation>
        <location evidence="2 12">Cell inner membrane</location>
        <topology evidence="2 12">Single-pass membrane protein</topology>
    </subcellularLocation>
</comment>
<keyword evidence="11 12" id="KW-0472">Membrane</keyword>
<evidence type="ECO:0000256" key="6">
    <source>
        <dbReference type="ARBA" id="ARBA00022475"/>
    </source>
</evidence>
<sequence>MIDLGPHAVFIISAYVGVIVVTLGLIAWVGAQSARVKSRLAGLEAQGIRRRSAGTAS</sequence>
<organism evidence="13 14">
    <name type="scientific">Devosia nanyangense</name>
    <dbReference type="NCBI Taxonomy" id="1228055"/>
    <lineage>
        <taxon>Bacteria</taxon>
        <taxon>Pseudomonadati</taxon>
        <taxon>Pseudomonadota</taxon>
        <taxon>Alphaproteobacteria</taxon>
        <taxon>Hyphomicrobiales</taxon>
        <taxon>Devosiaceae</taxon>
        <taxon>Devosia</taxon>
    </lineage>
</organism>
<comment type="similarity">
    <text evidence="3 12">Belongs to the CcmD/CycX/HelD family.</text>
</comment>
<keyword evidence="7 12" id="KW-0997">Cell inner membrane</keyword>
<dbReference type="EMBL" id="JACRAF010000028">
    <property type="protein sequence ID" value="MBI4922131.1"/>
    <property type="molecule type" value="Genomic_DNA"/>
</dbReference>
<keyword evidence="6 12" id="KW-1003">Cell membrane</keyword>
<evidence type="ECO:0000256" key="11">
    <source>
        <dbReference type="ARBA" id="ARBA00023136"/>
    </source>
</evidence>
<evidence type="ECO:0000256" key="2">
    <source>
        <dbReference type="ARBA" id="ARBA00004377"/>
    </source>
</evidence>
<evidence type="ECO:0000256" key="4">
    <source>
        <dbReference type="ARBA" id="ARBA00016461"/>
    </source>
</evidence>
<dbReference type="NCBIfam" id="TIGR03141">
    <property type="entry name" value="cytochro_ccmD"/>
    <property type="match status" value="1"/>
</dbReference>
<accession>A0A933NYK7</accession>
<dbReference type="GO" id="GO:0005886">
    <property type="term" value="C:plasma membrane"/>
    <property type="evidence" value="ECO:0007669"/>
    <property type="project" value="UniProtKB-SubCell"/>
</dbReference>
<dbReference type="Proteomes" id="UP000782610">
    <property type="component" value="Unassembled WGS sequence"/>
</dbReference>
<reference evidence="13" key="1">
    <citation type="submission" date="2020-07" db="EMBL/GenBank/DDBJ databases">
        <title>Huge and variable diversity of episymbiotic CPR bacteria and DPANN archaea in groundwater ecosystems.</title>
        <authorList>
            <person name="He C.Y."/>
            <person name="Keren R."/>
            <person name="Whittaker M."/>
            <person name="Farag I.F."/>
            <person name="Doudna J."/>
            <person name="Cate J.H.D."/>
            <person name="Banfield J.F."/>
        </authorList>
    </citation>
    <scope>NUCLEOTIDE SEQUENCE</scope>
    <source>
        <strain evidence="13">NC_groundwater_1586_Pr3_B-0.1um_66_15</strain>
    </source>
</reference>
<comment type="caution">
    <text evidence="13">The sequence shown here is derived from an EMBL/GenBank/DDBJ whole genome shotgun (WGS) entry which is preliminary data.</text>
</comment>
<dbReference type="InterPro" id="IPR007078">
    <property type="entry name" value="Haem_export_protD_CcmD"/>
</dbReference>
<evidence type="ECO:0000256" key="7">
    <source>
        <dbReference type="ARBA" id="ARBA00022519"/>
    </source>
</evidence>
<evidence type="ECO:0000313" key="13">
    <source>
        <dbReference type="EMBL" id="MBI4922131.1"/>
    </source>
</evidence>
<dbReference type="GO" id="GO:0017004">
    <property type="term" value="P:cytochrome complex assembly"/>
    <property type="evidence" value="ECO:0007669"/>
    <property type="project" value="UniProtKB-KW"/>
</dbReference>
<evidence type="ECO:0000256" key="9">
    <source>
        <dbReference type="ARBA" id="ARBA00022748"/>
    </source>
</evidence>
<evidence type="ECO:0000256" key="8">
    <source>
        <dbReference type="ARBA" id="ARBA00022692"/>
    </source>
</evidence>
<keyword evidence="5 12" id="KW-0813">Transport</keyword>
<feature type="transmembrane region" description="Helical" evidence="12">
    <location>
        <begin position="6"/>
        <end position="29"/>
    </location>
</feature>
<evidence type="ECO:0000313" key="14">
    <source>
        <dbReference type="Proteomes" id="UP000782610"/>
    </source>
</evidence>
<gene>
    <name evidence="13" type="primary">ccmD</name>
    <name evidence="13" type="ORF">HY834_10300</name>
</gene>
<keyword evidence="10 12" id="KW-1133">Transmembrane helix</keyword>
<evidence type="ECO:0000256" key="3">
    <source>
        <dbReference type="ARBA" id="ARBA00008741"/>
    </source>
</evidence>
<name>A0A933NYK7_9HYPH</name>
<dbReference type="AlphaFoldDB" id="A0A933NYK7"/>
<comment type="function">
    <text evidence="1 12">Required for the export of heme to the periplasm for the biogenesis of c-type cytochromes.</text>
</comment>
<keyword evidence="8 12" id="KW-0812">Transmembrane</keyword>
<dbReference type="Pfam" id="PF04995">
    <property type="entry name" value="CcmD"/>
    <property type="match status" value="1"/>
</dbReference>